<gene>
    <name evidence="3" type="ORF">MNV_870009</name>
</gene>
<proteinExistence type="predicted"/>
<feature type="compositionally biased region" description="Basic and acidic residues" evidence="2">
    <location>
        <begin position="96"/>
        <end position="105"/>
    </location>
</feature>
<evidence type="ECO:0000313" key="3">
    <source>
        <dbReference type="EMBL" id="SNQ62775.1"/>
    </source>
</evidence>
<organism evidence="3 4">
    <name type="scientific">Candidatus Methanoperedens nitratireducens</name>
    <dbReference type="NCBI Taxonomy" id="1392998"/>
    <lineage>
        <taxon>Archaea</taxon>
        <taxon>Methanobacteriati</taxon>
        <taxon>Methanobacteriota</taxon>
        <taxon>Stenosarchaea group</taxon>
        <taxon>Methanomicrobia</taxon>
        <taxon>Methanosarcinales</taxon>
        <taxon>ANME-2 cluster</taxon>
        <taxon>Candidatus Methanoperedentaceae</taxon>
        <taxon>Candidatus Methanoperedens</taxon>
    </lineage>
</organism>
<protein>
    <submittedName>
        <fullName evidence="3">Uncharacterized protein</fullName>
    </submittedName>
</protein>
<dbReference type="AlphaFoldDB" id="A0A284VTZ9"/>
<reference evidence="4" key="1">
    <citation type="submission" date="2017-06" db="EMBL/GenBank/DDBJ databases">
        <authorList>
            <person name="Cremers G."/>
        </authorList>
    </citation>
    <scope>NUCLEOTIDE SEQUENCE [LARGE SCALE GENOMIC DNA]</scope>
</reference>
<keyword evidence="1" id="KW-0175">Coiled coil</keyword>
<dbReference type="Proteomes" id="UP000218615">
    <property type="component" value="Unassembled WGS sequence"/>
</dbReference>
<dbReference type="OrthoDB" id="136974at2157"/>
<sequence>MDLNEELLSLREKNRVLSEENKELDKHQELLSERIKKLEEEIQRLKEENQKLRLILFGFKPPKKEQSESLNNVSKPEPKKRGPPIGHKGTSRKKPDRVDRTFVHE</sequence>
<keyword evidence="4" id="KW-1185">Reference proteome</keyword>
<name>A0A284VTZ9_9EURY</name>
<feature type="region of interest" description="Disordered" evidence="2">
    <location>
        <begin position="61"/>
        <end position="105"/>
    </location>
</feature>
<dbReference type="EMBL" id="FZMP01000237">
    <property type="protein sequence ID" value="SNQ62775.1"/>
    <property type="molecule type" value="Genomic_DNA"/>
</dbReference>
<feature type="coiled-coil region" evidence="1">
    <location>
        <begin position="7"/>
        <end position="55"/>
    </location>
</feature>
<accession>A0A284VTZ9</accession>
<evidence type="ECO:0000256" key="1">
    <source>
        <dbReference type="SAM" id="Coils"/>
    </source>
</evidence>
<dbReference type="RefSeq" id="WP_096207294.1">
    <property type="nucleotide sequence ID" value="NZ_FZMP01000237.1"/>
</dbReference>
<evidence type="ECO:0000313" key="4">
    <source>
        <dbReference type="Proteomes" id="UP000218615"/>
    </source>
</evidence>
<evidence type="ECO:0000256" key="2">
    <source>
        <dbReference type="SAM" id="MobiDB-lite"/>
    </source>
</evidence>